<evidence type="ECO:0008006" key="5">
    <source>
        <dbReference type="Google" id="ProtNLM"/>
    </source>
</evidence>
<dbReference type="Proteomes" id="UP001642484">
    <property type="component" value="Unassembled WGS sequence"/>
</dbReference>
<evidence type="ECO:0000256" key="1">
    <source>
        <dbReference type="ARBA" id="ARBA00022737"/>
    </source>
</evidence>
<evidence type="ECO:0000313" key="3">
    <source>
        <dbReference type="EMBL" id="CAK9092672.1"/>
    </source>
</evidence>
<feature type="transmembrane region" description="Helical" evidence="2">
    <location>
        <begin position="399"/>
        <end position="420"/>
    </location>
</feature>
<accession>A0ABP0QWL6</accession>
<evidence type="ECO:0000256" key="2">
    <source>
        <dbReference type="SAM" id="Phobius"/>
    </source>
</evidence>
<sequence>MGLEAQNLFNTPEVQAELKLLPLSADLACSPLILQALAETANEDTLETDTVHAVLWSAWIQHRWTSLIDILLNGVNVVLLCLLSLMYHGLETRVSPSNLSAVLAVLYAKEVIEWFLACFPECLSSGLSVDVVWDTVYCGIGWVVISSHLGVLDLNDATLKPFMAVFSCLAWLRMLYSLRGEAWLGPRFLPIVAAIKDTAAFFFITTICVMATAHGYYQIAPRAEDPSPIFSSLLQTFRLGILGDFDLFEFEGQDTEYDRVDATWVPRDPEPGENFIYVHVIFFLTSIGITVILMNIFIAVLGQNLELFQDQAQQLFARARAKMLLGQHQHPWARLWRFCCARIRRRTRDDAKSLKDPFQRCSCLRYVLYRSLWPLSILAGEQAIFRSLWSECLRRPRTAYVLLFFCPMTFFLCLACLIPFGCCCLVFRKQGLQFWFRILFLGIYCCSDDVLHFEEWSASGCLIWVFLRPDPPREELRSTRTALDAKMQKMESKAVAALMMVELGVRTGTGSSWNRSSAGTDVLSLRRQVKRRVYESREPPEDLFCPSSTMEVLAPEPFELPKGPMGDGYSLAYSTKSQVQKAFSKSRSASATARKMMKSPTGEMLNGFWYSSIHQRLSEGRYRPISLWGEEFQGKWNTDWHDVSHISSSRDRFPWMRGNIQLKEFVPDSQGRTRNVGPLNDEKLPEIIRCGSQCMIP</sequence>
<organism evidence="3 4">
    <name type="scientific">Durusdinium trenchii</name>
    <dbReference type="NCBI Taxonomy" id="1381693"/>
    <lineage>
        <taxon>Eukaryota</taxon>
        <taxon>Sar</taxon>
        <taxon>Alveolata</taxon>
        <taxon>Dinophyceae</taxon>
        <taxon>Suessiales</taxon>
        <taxon>Symbiodiniaceae</taxon>
        <taxon>Durusdinium</taxon>
    </lineage>
</organism>
<dbReference type="InterPro" id="IPR024862">
    <property type="entry name" value="TRPV"/>
</dbReference>
<dbReference type="EMBL" id="CAXAMN010025106">
    <property type="protein sequence ID" value="CAK9092672.1"/>
    <property type="molecule type" value="Genomic_DNA"/>
</dbReference>
<evidence type="ECO:0000313" key="4">
    <source>
        <dbReference type="Proteomes" id="UP001642484"/>
    </source>
</evidence>
<keyword evidence="2" id="KW-0472">Membrane</keyword>
<dbReference type="PANTHER" id="PTHR10582:SF2">
    <property type="entry name" value="INACTIVE"/>
    <property type="match status" value="1"/>
</dbReference>
<keyword evidence="4" id="KW-1185">Reference proteome</keyword>
<name>A0ABP0QWL6_9DINO</name>
<keyword evidence="2" id="KW-0812">Transmembrane</keyword>
<reference evidence="3 4" key="1">
    <citation type="submission" date="2024-02" db="EMBL/GenBank/DDBJ databases">
        <authorList>
            <person name="Chen Y."/>
            <person name="Shah S."/>
            <person name="Dougan E. K."/>
            <person name="Thang M."/>
            <person name="Chan C."/>
        </authorList>
    </citation>
    <scope>NUCLEOTIDE SEQUENCE [LARGE SCALE GENOMIC DNA]</scope>
</reference>
<protein>
    <recommendedName>
        <fullName evidence="5">Ion transport domain-containing protein</fullName>
    </recommendedName>
</protein>
<keyword evidence="2" id="KW-1133">Transmembrane helix</keyword>
<gene>
    <name evidence="3" type="ORF">CCMP2556_LOCUS44361</name>
</gene>
<dbReference type="PANTHER" id="PTHR10582">
    <property type="entry name" value="TRANSIENT RECEPTOR POTENTIAL ION CHANNEL PROTEIN"/>
    <property type="match status" value="1"/>
</dbReference>
<feature type="transmembrane region" description="Helical" evidence="2">
    <location>
        <begin position="276"/>
        <end position="301"/>
    </location>
</feature>
<proteinExistence type="predicted"/>
<feature type="transmembrane region" description="Helical" evidence="2">
    <location>
        <begin position="67"/>
        <end position="87"/>
    </location>
</feature>
<feature type="transmembrane region" description="Helical" evidence="2">
    <location>
        <begin position="188"/>
        <end position="217"/>
    </location>
</feature>
<comment type="caution">
    <text evidence="3">The sequence shown here is derived from an EMBL/GenBank/DDBJ whole genome shotgun (WGS) entry which is preliminary data.</text>
</comment>
<keyword evidence="1" id="KW-0677">Repeat</keyword>